<gene>
    <name evidence="1" type="ORF">SFRICE_015613</name>
</gene>
<reference evidence="1" key="1">
    <citation type="submission" date="2016-07" db="EMBL/GenBank/DDBJ databases">
        <authorList>
            <person name="Bretaudeau A."/>
        </authorList>
    </citation>
    <scope>NUCLEOTIDE SEQUENCE</scope>
    <source>
        <strain evidence="1">Rice</strain>
        <tissue evidence="1">Whole body</tissue>
    </source>
</reference>
<name>A0A2H1V8H6_SPOFR</name>
<evidence type="ECO:0000313" key="1">
    <source>
        <dbReference type="EMBL" id="SOQ36712.1"/>
    </source>
</evidence>
<dbReference type="EMBL" id="ODYU01001048">
    <property type="protein sequence ID" value="SOQ36712.1"/>
    <property type="molecule type" value="Genomic_DNA"/>
</dbReference>
<protein>
    <submittedName>
        <fullName evidence="1">SFRICE_015613</fullName>
    </submittedName>
</protein>
<accession>A0A2H1V8H6</accession>
<dbReference type="AlphaFoldDB" id="A0A2H1V8H6"/>
<organism evidence="1">
    <name type="scientific">Spodoptera frugiperda</name>
    <name type="common">Fall armyworm</name>
    <dbReference type="NCBI Taxonomy" id="7108"/>
    <lineage>
        <taxon>Eukaryota</taxon>
        <taxon>Metazoa</taxon>
        <taxon>Ecdysozoa</taxon>
        <taxon>Arthropoda</taxon>
        <taxon>Hexapoda</taxon>
        <taxon>Insecta</taxon>
        <taxon>Pterygota</taxon>
        <taxon>Neoptera</taxon>
        <taxon>Endopterygota</taxon>
        <taxon>Lepidoptera</taxon>
        <taxon>Glossata</taxon>
        <taxon>Ditrysia</taxon>
        <taxon>Noctuoidea</taxon>
        <taxon>Noctuidae</taxon>
        <taxon>Amphipyrinae</taxon>
        <taxon>Spodoptera</taxon>
    </lineage>
</organism>
<proteinExistence type="predicted"/>
<sequence length="74" mass="8754">MFFGSTKAADRQRCLLSVAEDNSCNTTVQAFFYYPRRLRFRCERSTIHVCNTTIPYYQDYNSCVRGCRAIRPRK</sequence>